<dbReference type="AlphaFoldDB" id="A0A518G905"/>
<dbReference type="InterPro" id="IPR051532">
    <property type="entry name" value="Ester_Hydrolysis_Enzymes"/>
</dbReference>
<gene>
    <name evidence="2" type="ORF">Q31a_34070</name>
</gene>
<dbReference type="InterPro" id="IPR036514">
    <property type="entry name" value="SGNH_hydro_sf"/>
</dbReference>
<dbReference type="Pfam" id="PF13472">
    <property type="entry name" value="Lipase_GDSL_2"/>
    <property type="match status" value="1"/>
</dbReference>
<dbReference type="PANTHER" id="PTHR30383:SF29">
    <property type="entry name" value="SGNH HYDROLASE-TYPE ESTERASE DOMAIN-CONTAINING PROTEIN"/>
    <property type="match status" value="1"/>
</dbReference>
<dbReference type="GO" id="GO:0016788">
    <property type="term" value="F:hydrolase activity, acting on ester bonds"/>
    <property type="evidence" value="ECO:0007669"/>
    <property type="project" value="UniProtKB-ARBA"/>
</dbReference>
<dbReference type="Proteomes" id="UP000318017">
    <property type="component" value="Chromosome"/>
</dbReference>
<feature type="domain" description="SGNH hydrolase-type esterase" evidence="1">
    <location>
        <begin position="80"/>
        <end position="229"/>
    </location>
</feature>
<keyword evidence="3" id="KW-1185">Reference proteome</keyword>
<accession>A0A518G905</accession>
<dbReference type="InterPro" id="IPR013830">
    <property type="entry name" value="SGNH_hydro"/>
</dbReference>
<dbReference type="EMBL" id="CP036298">
    <property type="protein sequence ID" value="QDV25085.1"/>
    <property type="molecule type" value="Genomic_DNA"/>
</dbReference>
<evidence type="ECO:0000259" key="1">
    <source>
        <dbReference type="Pfam" id="PF13472"/>
    </source>
</evidence>
<name>A0A518G905_9BACT</name>
<reference evidence="2 3" key="1">
    <citation type="submission" date="2019-02" db="EMBL/GenBank/DDBJ databases">
        <title>Deep-cultivation of Planctomycetes and their phenomic and genomic characterization uncovers novel biology.</title>
        <authorList>
            <person name="Wiegand S."/>
            <person name="Jogler M."/>
            <person name="Boedeker C."/>
            <person name="Pinto D."/>
            <person name="Vollmers J."/>
            <person name="Rivas-Marin E."/>
            <person name="Kohn T."/>
            <person name="Peeters S.H."/>
            <person name="Heuer A."/>
            <person name="Rast P."/>
            <person name="Oberbeckmann S."/>
            <person name="Bunk B."/>
            <person name="Jeske O."/>
            <person name="Meyerdierks A."/>
            <person name="Storesund J.E."/>
            <person name="Kallscheuer N."/>
            <person name="Luecker S."/>
            <person name="Lage O.M."/>
            <person name="Pohl T."/>
            <person name="Merkel B.J."/>
            <person name="Hornburger P."/>
            <person name="Mueller R.-W."/>
            <person name="Bruemmer F."/>
            <person name="Labrenz M."/>
            <person name="Spormann A.M."/>
            <person name="Op den Camp H."/>
            <person name="Overmann J."/>
            <person name="Amann R."/>
            <person name="Jetten M.S.M."/>
            <person name="Mascher T."/>
            <person name="Medema M.H."/>
            <person name="Devos D.P."/>
            <person name="Kaster A.-K."/>
            <person name="Ovreas L."/>
            <person name="Rohde M."/>
            <person name="Galperin M.Y."/>
            <person name="Jogler C."/>
        </authorList>
    </citation>
    <scope>NUCLEOTIDE SEQUENCE [LARGE SCALE GENOMIC DNA]</scope>
    <source>
        <strain evidence="2 3">Q31a</strain>
    </source>
</reference>
<dbReference type="PANTHER" id="PTHR30383">
    <property type="entry name" value="THIOESTERASE 1/PROTEASE 1/LYSOPHOSPHOLIPASE L1"/>
    <property type="match status" value="1"/>
</dbReference>
<dbReference type="SUPFAM" id="SSF52266">
    <property type="entry name" value="SGNH hydrolase"/>
    <property type="match status" value="1"/>
</dbReference>
<dbReference type="RefSeq" id="WP_145079696.1">
    <property type="nucleotide sequence ID" value="NZ_CP036298.1"/>
</dbReference>
<evidence type="ECO:0000313" key="2">
    <source>
        <dbReference type="EMBL" id="QDV25085.1"/>
    </source>
</evidence>
<protein>
    <recommendedName>
        <fullName evidence="1">SGNH hydrolase-type esterase domain-containing protein</fullName>
    </recommendedName>
</protein>
<sequence>MSFIGLIALLCFVPPTANTDAGQASTEVASQEAVLAPYRQAAEERWEDDIQKLEALDQTEVDPEHAILFIGSSSIRLWEDMAEDLAPWPTIRRGYGGAKISDLAVFTERLVSPHKFDGLVIFVANDIVGKEDDKSAEEVVKLYDFIVSTVRKTHPHQPIFFVEITPTSSRFHAWDRIQEANSKIADYSKQKKNLHVIRTSSEFLTDQGVPNDALFREDHLHLNRDGYQLWAKLIDRELKRVIK</sequence>
<dbReference type="Gene3D" id="3.40.50.1110">
    <property type="entry name" value="SGNH hydrolase"/>
    <property type="match status" value="1"/>
</dbReference>
<dbReference type="OrthoDB" id="2513075at2"/>
<proteinExistence type="predicted"/>
<dbReference type="KEGG" id="ahel:Q31a_34070"/>
<evidence type="ECO:0000313" key="3">
    <source>
        <dbReference type="Proteomes" id="UP000318017"/>
    </source>
</evidence>
<organism evidence="2 3">
    <name type="scientific">Aureliella helgolandensis</name>
    <dbReference type="NCBI Taxonomy" id="2527968"/>
    <lineage>
        <taxon>Bacteria</taxon>
        <taxon>Pseudomonadati</taxon>
        <taxon>Planctomycetota</taxon>
        <taxon>Planctomycetia</taxon>
        <taxon>Pirellulales</taxon>
        <taxon>Pirellulaceae</taxon>
        <taxon>Aureliella</taxon>
    </lineage>
</organism>